<dbReference type="CDD" id="cd00038">
    <property type="entry name" value="CAP_ED"/>
    <property type="match status" value="2"/>
</dbReference>
<evidence type="ECO:0000313" key="2">
    <source>
        <dbReference type="EMBL" id="GAV20328.1"/>
    </source>
</evidence>
<dbReference type="SUPFAM" id="SSF51206">
    <property type="entry name" value="cAMP-binding domain-like"/>
    <property type="match status" value="2"/>
</dbReference>
<protein>
    <submittedName>
        <fullName evidence="2">DNA-binding transcriptional dual regulator Crp</fullName>
    </submittedName>
</protein>
<dbReference type="SMART" id="SM00100">
    <property type="entry name" value="cNMP"/>
    <property type="match status" value="2"/>
</dbReference>
<evidence type="ECO:0000313" key="3">
    <source>
        <dbReference type="Proteomes" id="UP000231632"/>
    </source>
</evidence>
<dbReference type="Gene3D" id="2.60.120.10">
    <property type="entry name" value="Jelly Rolls"/>
    <property type="match status" value="2"/>
</dbReference>
<dbReference type="InterPro" id="IPR050503">
    <property type="entry name" value="cAMP-dep_PK_reg_su-like"/>
</dbReference>
<feature type="domain" description="Cyclic nucleotide-binding" evidence="1">
    <location>
        <begin position="124"/>
        <end position="234"/>
    </location>
</feature>
<dbReference type="GO" id="GO:0005829">
    <property type="term" value="C:cytosol"/>
    <property type="evidence" value="ECO:0007669"/>
    <property type="project" value="TreeGrafter"/>
</dbReference>
<dbReference type="GO" id="GO:0003677">
    <property type="term" value="F:DNA binding"/>
    <property type="evidence" value="ECO:0007669"/>
    <property type="project" value="UniProtKB-KW"/>
</dbReference>
<accession>A0A1L8CN34</accession>
<dbReference type="InterPro" id="IPR014710">
    <property type="entry name" value="RmlC-like_jellyroll"/>
</dbReference>
<keyword evidence="3" id="KW-1185">Reference proteome</keyword>
<feature type="domain" description="Cyclic nucleotide-binding" evidence="1">
    <location>
        <begin position="255"/>
        <end position="374"/>
    </location>
</feature>
<dbReference type="InterPro" id="IPR018490">
    <property type="entry name" value="cNMP-bd_dom_sf"/>
</dbReference>
<dbReference type="PANTHER" id="PTHR11635">
    <property type="entry name" value="CAMP-DEPENDENT PROTEIN KINASE REGULATORY CHAIN"/>
    <property type="match status" value="1"/>
</dbReference>
<dbReference type="Proteomes" id="UP000231632">
    <property type="component" value="Unassembled WGS sequence"/>
</dbReference>
<reference evidence="2 3" key="1">
    <citation type="journal article" date="2017" name="Arch. Microbiol.">
        <title>Mariprofundus micogutta sp. nov., a novel iron-oxidizing zetaproteobacterium isolated from a deep-sea hydrothermal field at the Bayonnaise knoll of the Izu-Ogasawara arc, and a description of Mariprofundales ord. nov. and Zetaproteobacteria classis nov.</title>
        <authorList>
            <person name="Makita H."/>
            <person name="Tanaka E."/>
            <person name="Mitsunobu S."/>
            <person name="Miyazaki M."/>
            <person name="Nunoura T."/>
            <person name="Uematsu K."/>
            <person name="Takaki Y."/>
            <person name="Nishi S."/>
            <person name="Shimamura S."/>
            <person name="Takai K."/>
        </authorList>
    </citation>
    <scope>NUCLEOTIDE SEQUENCE [LARGE SCALE GENOMIC DNA]</scope>
    <source>
        <strain evidence="2 3">ET2</strain>
    </source>
</reference>
<dbReference type="InterPro" id="IPR000595">
    <property type="entry name" value="cNMP-bd_dom"/>
</dbReference>
<dbReference type="PANTHER" id="PTHR11635:SF152">
    <property type="entry name" value="CAMP-DEPENDENT PROTEIN KINASE TYPE I REGULATORY SUBUNIT-RELATED"/>
    <property type="match status" value="1"/>
</dbReference>
<gene>
    <name evidence="2" type="ORF">MMIC_P1293</name>
</gene>
<dbReference type="STRING" id="1921010.MMIC_P1293"/>
<organism evidence="2 3">
    <name type="scientific">Mariprofundus micogutta</name>
    <dbReference type="NCBI Taxonomy" id="1921010"/>
    <lineage>
        <taxon>Bacteria</taxon>
        <taxon>Pseudomonadati</taxon>
        <taxon>Pseudomonadota</taxon>
        <taxon>Candidatius Mariprofundia</taxon>
        <taxon>Mariprofundales</taxon>
        <taxon>Mariprofundaceae</taxon>
        <taxon>Mariprofundus</taxon>
    </lineage>
</organism>
<dbReference type="EMBL" id="BDFD01000009">
    <property type="protein sequence ID" value="GAV20328.1"/>
    <property type="molecule type" value="Genomic_DNA"/>
</dbReference>
<name>A0A1L8CN34_9PROT</name>
<comment type="caution">
    <text evidence="2">The sequence shown here is derived from an EMBL/GenBank/DDBJ whole genome shotgun (WGS) entry which is preliminary data.</text>
</comment>
<dbReference type="PROSITE" id="PS50042">
    <property type="entry name" value="CNMP_BINDING_3"/>
    <property type="match status" value="2"/>
</dbReference>
<proteinExistence type="predicted"/>
<dbReference type="OrthoDB" id="5290703at2"/>
<evidence type="ECO:0000259" key="1">
    <source>
        <dbReference type="PROSITE" id="PS50042"/>
    </source>
</evidence>
<sequence>MRNCIDCENNSRIRNVITCFRTMNVAVVSFLMSDRNISASSKQNSQLKVYADLVQLYPENEAYIGQYAELLLDDGQLATATEILRHLHKLLLKKGDKGKADKLARRFPQIGRIKESGDQSQEDITSLLPSSMQNRLWLKLHQKRVQEGRHLFRRGEVEDTLYLVCEGELAEFVRGATGKHVLLNLVHTGDVIGEANLLTPGPHKTDVVANKNSIVAKLPRNKMTAALNNTPALKAALQHKADIRRITGLISSCPLLENVPLDMRQHMAKESFIRQYPAGTTIHKSGEKLNYVDLVIRGEACFQLQNNESIKELKSLVPGSLVGDTAVIQGGGCPADMVALSALAIVHISSDAFKTVVEAYPPLRNALFSNAAKQRAQLMSKLNEFQTQQI</sequence>
<keyword evidence="2" id="KW-0238">DNA-binding</keyword>
<dbReference type="Pfam" id="PF00027">
    <property type="entry name" value="cNMP_binding"/>
    <property type="match status" value="2"/>
</dbReference>
<dbReference type="GO" id="GO:0005952">
    <property type="term" value="C:cAMP-dependent protein kinase complex"/>
    <property type="evidence" value="ECO:0007669"/>
    <property type="project" value="InterPro"/>
</dbReference>
<dbReference type="AlphaFoldDB" id="A0A1L8CN34"/>